<organism evidence="1 2">
    <name type="scientific">Eiseniibacteriota bacterium</name>
    <dbReference type="NCBI Taxonomy" id="2212470"/>
    <lineage>
        <taxon>Bacteria</taxon>
        <taxon>Candidatus Eiseniibacteriota</taxon>
    </lineage>
</organism>
<accession>A0A538SQ82</accession>
<evidence type="ECO:0000313" key="1">
    <source>
        <dbReference type="EMBL" id="TMQ53534.1"/>
    </source>
</evidence>
<dbReference type="SUPFAM" id="SSF48452">
    <property type="entry name" value="TPR-like"/>
    <property type="match status" value="1"/>
</dbReference>
<evidence type="ECO:0000313" key="2">
    <source>
        <dbReference type="Proteomes" id="UP000317716"/>
    </source>
</evidence>
<sequence length="104" mass="12070">MRLHPDDVYDRSLLATRLIRDGQREAGIRQVERTVEMAPHDGRIRYNAACAYARAGMPERAMQELKEGIRDIPSYVSDWPRRDPDLASLHDHPEFIRLFGKVEP</sequence>
<name>A0A538SQ82_UNCEI</name>
<dbReference type="InterPro" id="IPR011990">
    <property type="entry name" value="TPR-like_helical_dom_sf"/>
</dbReference>
<reference evidence="1 2" key="1">
    <citation type="journal article" date="2019" name="Nat. Microbiol.">
        <title>Mediterranean grassland soil C-N compound turnover is dependent on rainfall and depth, and is mediated by genomically divergent microorganisms.</title>
        <authorList>
            <person name="Diamond S."/>
            <person name="Andeer P.F."/>
            <person name="Li Z."/>
            <person name="Crits-Christoph A."/>
            <person name="Burstein D."/>
            <person name="Anantharaman K."/>
            <person name="Lane K.R."/>
            <person name="Thomas B.C."/>
            <person name="Pan C."/>
            <person name="Northen T.R."/>
            <person name="Banfield J.F."/>
        </authorList>
    </citation>
    <scope>NUCLEOTIDE SEQUENCE [LARGE SCALE GENOMIC DNA]</scope>
    <source>
        <strain evidence="1">WS_2</strain>
    </source>
</reference>
<dbReference type="AlphaFoldDB" id="A0A538SQ82"/>
<protein>
    <submittedName>
        <fullName evidence="1">Uncharacterized protein</fullName>
    </submittedName>
</protein>
<proteinExistence type="predicted"/>
<dbReference type="EMBL" id="VBOS01000297">
    <property type="protein sequence ID" value="TMQ53534.1"/>
    <property type="molecule type" value="Genomic_DNA"/>
</dbReference>
<dbReference type="Gene3D" id="1.25.40.10">
    <property type="entry name" value="Tetratricopeptide repeat domain"/>
    <property type="match status" value="1"/>
</dbReference>
<dbReference type="NCBIfam" id="NF047558">
    <property type="entry name" value="TPR_END_plus"/>
    <property type="match status" value="1"/>
</dbReference>
<comment type="caution">
    <text evidence="1">The sequence shown here is derived from an EMBL/GenBank/DDBJ whole genome shotgun (WGS) entry which is preliminary data.</text>
</comment>
<dbReference type="Proteomes" id="UP000317716">
    <property type="component" value="Unassembled WGS sequence"/>
</dbReference>
<gene>
    <name evidence="1" type="ORF">E6K72_08345</name>
</gene>